<keyword evidence="1" id="KW-0472">Membrane</keyword>
<sequence length="87" mass="10249">MTKISIYILYTINTIIIFLGFFFTLYSIITHNTMIIIGRRFPAFIMGLPVIYFSIIYFVKIKRLSKEIASKQFSISNFNIGKRLRVK</sequence>
<feature type="transmembrane region" description="Helical" evidence="1">
    <location>
        <begin position="7"/>
        <end position="29"/>
    </location>
</feature>
<keyword evidence="1" id="KW-1133">Transmembrane helix</keyword>
<reference evidence="2" key="1">
    <citation type="submission" date="2020-08" db="EMBL/GenBank/DDBJ databases">
        <title>Genomic insights into the carbon and energy metabolism of the first obligate autotrophic acetogenic bacterium Aceticella autotrophica gen. nov., sp. nov.</title>
        <authorList>
            <person name="Toshchakov S.V."/>
            <person name="Elcheninov A.G."/>
            <person name="Kublanov I.V."/>
            <person name="Frolov E.N."/>
            <person name="Lebedinsky A.V."/>
        </authorList>
    </citation>
    <scope>NUCLEOTIDE SEQUENCE</scope>
    <source>
        <strain evidence="2">3443-3Ac</strain>
    </source>
</reference>
<proteinExistence type="predicted"/>
<evidence type="ECO:0000313" key="3">
    <source>
        <dbReference type="Proteomes" id="UP000671913"/>
    </source>
</evidence>
<name>A0A975AWA2_9THEO</name>
<protein>
    <submittedName>
        <fullName evidence="2">Uncharacterized protein</fullName>
    </submittedName>
</protein>
<dbReference type="Proteomes" id="UP000671913">
    <property type="component" value="Chromosome"/>
</dbReference>
<evidence type="ECO:0000256" key="1">
    <source>
        <dbReference type="SAM" id="Phobius"/>
    </source>
</evidence>
<dbReference type="EMBL" id="CP060096">
    <property type="protein sequence ID" value="QSZ27650.1"/>
    <property type="molecule type" value="Genomic_DNA"/>
</dbReference>
<keyword evidence="3" id="KW-1185">Reference proteome</keyword>
<gene>
    <name evidence="2" type="ORF">ACETAC_01735</name>
</gene>
<evidence type="ECO:0000313" key="2">
    <source>
        <dbReference type="EMBL" id="QSZ27650.1"/>
    </source>
</evidence>
<dbReference type="RefSeq" id="WP_284680359.1">
    <property type="nucleotide sequence ID" value="NZ_CP060096.1"/>
</dbReference>
<dbReference type="KEGG" id="aaut:ACETAC_01735"/>
<organism evidence="2 3">
    <name type="scientific">Aceticella autotrophica</name>
    <dbReference type="NCBI Taxonomy" id="2755338"/>
    <lineage>
        <taxon>Bacteria</taxon>
        <taxon>Bacillati</taxon>
        <taxon>Bacillota</taxon>
        <taxon>Clostridia</taxon>
        <taxon>Thermoanaerobacterales</taxon>
        <taxon>Thermoanaerobacteraceae</taxon>
        <taxon>Aceticella</taxon>
    </lineage>
</organism>
<dbReference type="AlphaFoldDB" id="A0A975AWA2"/>
<keyword evidence="1" id="KW-0812">Transmembrane</keyword>
<accession>A0A975AWA2</accession>
<feature type="transmembrane region" description="Helical" evidence="1">
    <location>
        <begin position="41"/>
        <end position="59"/>
    </location>
</feature>